<dbReference type="EMBL" id="BNJK01000002">
    <property type="protein sequence ID" value="GHO98556.1"/>
    <property type="molecule type" value="Genomic_DNA"/>
</dbReference>
<reference evidence="2" key="1">
    <citation type="submission" date="2020-10" db="EMBL/GenBank/DDBJ databases">
        <title>Taxonomic study of unclassified bacteria belonging to the class Ktedonobacteria.</title>
        <authorList>
            <person name="Yabe S."/>
            <person name="Wang C.M."/>
            <person name="Zheng Y."/>
            <person name="Sakai Y."/>
            <person name="Cavaletti L."/>
            <person name="Monciardini P."/>
            <person name="Donadio S."/>
        </authorList>
    </citation>
    <scope>NUCLEOTIDE SEQUENCE</scope>
    <source>
        <strain evidence="2">ID150040</strain>
    </source>
</reference>
<gene>
    <name evidence="2" type="ORF">KSF_086040</name>
</gene>
<evidence type="ECO:0000313" key="2">
    <source>
        <dbReference type="EMBL" id="GHO98556.1"/>
    </source>
</evidence>
<comment type="caution">
    <text evidence="2">The sequence shown here is derived from an EMBL/GenBank/DDBJ whole genome shotgun (WGS) entry which is preliminary data.</text>
</comment>
<feature type="region of interest" description="Disordered" evidence="1">
    <location>
        <begin position="1"/>
        <end position="58"/>
    </location>
</feature>
<proteinExistence type="predicted"/>
<organism evidence="2 3">
    <name type="scientific">Reticulibacter mediterranei</name>
    <dbReference type="NCBI Taxonomy" id="2778369"/>
    <lineage>
        <taxon>Bacteria</taxon>
        <taxon>Bacillati</taxon>
        <taxon>Chloroflexota</taxon>
        <taxon>Ktedonobacteria</taxon>
        <taxon>Ktedonobacterales</taxon>
        <taxon>Reticulibacteraceae</taxon>
        <taxon>Reticulibacter</taxon>
    </lineage>
</organism>
<name>A0A8J3J0E5_9CHLR</name>
<sequence length="92" mass="10125">MQDLGKVPAISHDNDEQAKREQENSKTWDSSISPKEQAKHTADQHQVKEGRGAAHNLGEDACLPVQNIWTQDNIPTHGSEGGYNHEAIEGDP</sequence>
<evidence type="ECO:0000313" key="3">
    <source>
        <dbReference type="Proteomes" id="UP000597444"/>
    </source>
</evidence>
<dbReference type="Proteomes" id="UP000597444">
    <property type="component" value="Unassembled WGS sequence"/>
</dbReference>
<keyword evidence="3" id="KW-1185">Reference proteome</keyword>
<accession>A0A8J3J0E5</accession>
<protein>
    <submittedName>
        <fullName evidence="2">Uncharacterized protein</fullName>
    </submittedName>
</protein>
<feature type="compositionally biased region" description="Basic and acidic residues" evidence="1">
    <location>
        <begin position="12"/>
        <end position="26"/>
    </location>
</feature>
<feature type="region of interest" description="Disordered" evidence="1">
    <location>
        <begin position="73"/>
        <end position="92"/>
    </location>
</feature>
<evidence type="ECO:0000256" key="1">
    <source>
        <dbReference type="SAM" id="MobiDB-lite"/>
    </source>
</evidence>
<feature type="compositionally biased region" description="Basic and acidic residues" evidence="1">
    <location>
        <begin position="36"/>
        <end position="52"/>
    </location>
</feature>
<dbReference type="AlphaFoldDB" id="A0A8J3J0E5"/>